<evidence type="ECO:0000256" key="1">
    <source>
        <dbReference type="ARBA" id="ARBA00022617"/>
    </source>
</evidence>
<name>A0A011RHS9_ACCRE</name>
<evidence type="ECO:0000313" key="8">
    <source>
        <dbReference type="EMBL" id="EXI90759.1"/>
    </source>
</evidence>
<evidence type="ECO:0000313" key="9">
    <source>
        <dbReference type="Proteomes" id="UP000022141"/>
    </source>
</evidence>
<comment type="caution">
    <text evidence="8">The sequence shown here is derived from an EMBL/GenBank/DDBJ whole genome shotgun (WGS) entry which is preliminary data.</text>
</comment>
<dbReference type="PROSITE" id="PS51007">
    <property type="entry name" value="CYTC"/>
    <property type="match status" value="1"/>
</dbReference>
<evidence type="ECO:0000256" key="4">
    <source>
        <dbReference type="PROSITE-ProRule" id="PRU00433"/>
    </source>
</evidence>
<keyword evidence="9" id="KW-1185">Reference proteome</keyword>
<accession>A0A011RHS9</accession>
<dbReference type="EMBL" id="JEMY01000004">
    <property type="protein sequence ID" value="EXI90759.1"/>
    <property type="molecule type" value="Genomic_DNA"/>
</dbReference>
<dbReference type="Gene3D" id="1.10.760.10">
    <property type="entry name" value="Cytochrome c-like domain"/>
    <property type="match status" value="1"/>
</dbReference>
<proteinExistence type="predicted"/>
<dbReference type="InterPro" id="IPR009056">
    <property type="entry name" value="Cyt_c-like_dom"/>
</dbReference>
<evidence type="ECO:0000256" key="6">
    <source>
        <dbReference type="SAM" id="SignalP"/>
    </source>
</evidence>
<gene>
    <name evidence="8" type="primary">shp</name>
    <name evidence="8" type="ORF">AW11_00617</name>
</gene>
<feature type="signal peptide" evidence="6">
    <location>
        <begin position="1"/>
        <end position="28"/>
    </location>
</feature>
<keyword evidence="1 4" id="KW-0349">Heme</keyword>
<sequence>MKRHAQRHPRTKLLAATLAVLVSTTAFAAARDDLLAAYSAAAKSGDPHFAGFSATRGEAFHRQSFAGGKADTPACTSCHANDPRKSGQTPAGKAIDPVALSASPGRYADPAKVEKWFKRNCNDVLGRQCTAQEKGDWLSFMISQ</sequence>
<dbReference type="Proteomes" id="UP000022141">
    <property type="component" value="Unassembled WGS sequence"/>
</dbReference>
<dbReference type="GO" id="GO:0009055">
    <property type="term" value="F:electron transfer activity"/>
    <property type="evidence" value="ECO:0007669"/>
    <property type="project" value="InterPro"/>
</dbReference>
<dbReference type="eggNOG" id="COG1858">
    <property type="taxonomic scope" value="Bacteria"/>
</dbReference>
<dbReference type="InterPro" id="IPR036909">
    <property type="entry name" value="Cyt_c-like_dom_sf"/>
</dbReference>
<evidence type="ECO:0000256" key="2">
    <source>
        <dbReference type="ARBA" id="ARBA00022723"/>
    </source>
</evidence>
<reference evidence="8" key="1">
    <citation type="submission" date="2014-02" db="EMBL/GenBank/DDBJ databases">
        <title>Expanding our view of genomic diversity in Candidatus Accumulibacter clades.</title>
        <authorList>
            <person name="Skennerton C.T."/>
            <person name="Barr J.J."/>
            <person name="Slater F.R."/>
            <person name="Bond P.L."/>
            <person name="Tyson G.W."/>
        </authorList>
    </citation>
    <scope>NUCLEOTIDE SEQUENCE [LARGE SCALE GENOMIC DNA]</scope>
</reference>
<keyword evidence="3 4" id="KW-0408">Iron</keyword>
<evidence type="ECO:0000256" key="5">
    <source>
        <dbReference type="SAM" id="MobiDB-lite"/>
    </source>
</evidence>
<dbReference type="STRING" id="1454004.AW11_00617"/>
<keyword evidence="6" id="KW-0732">Signal</keyword>
<dbReference type="SUPFAM" id="SSF46626">
    <property type="entry name" value="Cytochrome c"/>
    <property type="match status" value="1"/>
</dbReference>
<dbReference type="GO" id="GO:0046872">
    <property type="term" value="F:metal ion binding"/>
    <property type="evidence" value="ECO:0007669"/>
    <property type="project" value="UniProtKB-KW"/>
</dbReference>
<organism evidence="8 9">
    <name type="scientific">Accumulibacter regalis</name>
    <dbReference type="NCBI Taxonomy" id="522306"/>
    <lineage>
        <taxon>Bacteria</taxon>
        <taxon>Pseudomonadati</taxon>
        <taxon>Pseudomonadota</taxon>
        <taxon>Betaproteobacteria</taxon>
        <taxon>Candidatus Accumulibacter</taxon>
    </lineage>
</organism>
<dbReference type="Pfam" id="PF09086">
    <property type="entry name" value="DUF1924"/>
    <property type="match status" value="1"/>
</dbReference>
<keyword evidence="2 4" id="KW-0479">Metal-binding</keyword>
<dbReference type="AlphaFoldDB" id="A0A011RHS9"/>
<evidence type="ECO:0000256" key="3">
    <source>
        <dbReference type="ARBA" id="ARBA00023004"/>
    </source>
</evidence>
<dbReference type="GO" id="GO:0020037">
    <property type="term" value="F:heme binding"/>
    <property type="evidence" value="ECO:0007669"/>
    <property type="project" value="InterPro"/>
</dbReference>
<feature type="chain" id="PRO_5001463528" evidence="6">
    <location>
        <begin position="29"/>
        <end position="144"/>
    </location>
</feature>
<dbReference type="InterPro" id="IPR015170">
    <property type="entry name" value="DUF1924_SHP"/>
</dbReference>
<protein>
    <submittedName>
        <fullName evidence="8">Heme protein</fullName>
    </submittedName>
</protein>
<feature type="domain" description="Cytochrome c" evidence="7">
    <location>
        <begin position="40"/>
        <end position="144"/>
    </location>
</feature>
<feature type="region of interest" description="Disordered" evidence="5">
    <location>
        <begin position="77"/>
        <end position="98"/>
    </location>
</feature>
<evidence type="ECO:0000259" key="7">
    <source>
        <dbReference type="PROSITE" id="PS51007"/>
    </source>
</evidence>
<dbReference type="PATRIC" id="fig|1454004.3.peg.640"/>